<dbReference type="AlphaFoldDB" id="A0A6A6IN44"/>
<keyword evidence="3" id="KW-1185">Reference proteome</keyword>
<dbReference type="Proteomes" id="UP000800094">
    <property type="component" value="Unassembled WGS sequence"/>
</dbReference>
<evidence type="ECO:0008006" key="4">
    <source>
        <dbReference type="Google" id="ProtNLM"/>
    </source>
</evidence>
<protein>
    <recommendedName>
        <fullName evidence="4">Ecp2 effector protein domain-containing protein</fullName>
    </recommendedName>
</protein>
<proteinExistence type="predicted"/>
<keyword evidence="1" id="KW-0732">Signal</keyword>
<dbReference type="RefSeq" id="XP_033686989.1">
    <property type="nucleotide sequence ID" value="XM_033835353.1"/>
</dbReference>
<gene>
    <name evidence="2" type="ORF">BU26DRAFT_602456</name>
</gene>
<dbReference type="GeneID" id="54588683"/>
<accession>A0A6A6IN44</accession>
<evidence type="ECO:0000256" key="1">
    <source>
        <dbReference type="SAM" id="SignalP"/>
    </source>
</evidence>
<name>A0A6A6IN44_9PLEO</name>
<evidence type="ECO:0000313" key="2">
    <source>
        <dbReference type="EMBL" id="KAF2251985.1"/>
    </source>
</evidence>
<evidence type="ECO:0000313" key="3">
    <source>
        <dbReference type="Proteomes" id="UP000800094"/>
    </source>
</evidence>
<organism evidence="2 3">
    <name type="scientific">Trematosphaeria pertusa</name>
    <dbReference type="NCBI Taxonomy" id="390896"/>
    <lineage>
        <taxon>Eukaryota</taxon>
        <taxon>Fungi</taxon>
        <taxon>Dikarya</taxon>
        <taxon>Ascomycota</taxon>
        <taxon>Pezizomycotina</taxon>
        <taxon>Dothideomycetes</taxon>
        <taxon>Pleosporomycetidae</taxon>
        <taxon>Pleosporales</taxon>
        <taxon>Massarineae</taxon>
        <taxon>Trematosphaeriaceae</taxon>
        <taxon>Trematosphaeria</taxon>
    </lineage>
</organism>
<reference evidence="2" key="1">
    <citation type="journal article" date="2020" name="Stud. Mycol.">
        <title>101 Dothideomycetes genomes: a test case for predicting lifestyles and emergence of pathogens.</title>
        <authorList>
            <person name="Haridas S."/>
            <person name="Albert R."/>
            <person name="Binder M."/>
            <person name="Bloem J."/>
            <person name="Labutti K."/>
            <person name="Salamov A."/>
            <person name="Andreopoulos B."/>
            <person name="Baker S."/>
            <person name="Barry K."/>
            <person name="Bills G."/>
            <person name="Bluhm B."/>
            <person name="Cannon C."/>
            <person name="Castanera R."/>
            <person name="Culley D."/>
            <person name="Daum C."/>
            <person name="Ezra D."/>
            <person name="Gonzalez J."/>
            <person name="Henrissat B."/>
            <person name="Kuo A."/>
            <person name="Liang C."/>
            <person name="Lipzen A."/>
            <person name="Lutzoni F."/>
            <person name="Magnuson J."/>
            <person name="Mondo S."/>
            <person name="Nolan M."/>
            <person name="Ohm R."/>
            <person name="Pangilinan J."/>
            <person name="Park H.-J."/>
            <person name="Ramirez L."/>
            <person name="Alfaro M."/>
            <person name="Sun H."/>
            <person name="Tritt A."/>
            <person name="Yoshinaga Y."/>
            <person name="Zwiers L.-H."/>
            <person name="Turgeon B."/>
            <person name="Goodwin S."/>
            <person name="Spatafora J."/>
            <person name="Crous P."/>
            <person name="Grigoriev I."/>
        </authorList>
    </citation>
    <scope>NUCLEOTIDE SEQUENCE</scope>
    <source>
        <strain evidence="2">CBS 122368</strain>
    </source>
</reference>
<dbReference type="EMBL" id="ML987192">
    <property type="protein sequence ID" value="KAF2251985.1"/>
    <property type="molecule type" value="Genomic_DNA"/>
</dbReference>
<dbReference type="OrthoDB" id="5383526at2759"/>
<feature type="signal peptide" evidence="1">
    <location>
        <begin position="1"/>
        <end position="19"/>
    </location>
</feature>
<sequence length="190" mass="20800">MKTAFIPLFAASLAGITASASIKSHFRPDCTGGYLSFPEVNAHQCAHGVQHTDERLDIPGTPSASYTGIPSNSQLFGWRSTHDASFCGELKARYSVGDEKSKCVTHTEDTGFEGTSWAKKGDNEKCEGSIDPSWLVLDDGHMYSLKNMSLTMISDLYIFGVNGKTYAGLPDSYDDYEVYKNGVESRLQDM</sequence>
<feature type="chain" id="PRO_5025394286" description="Ecp2 effector protein domain-containing protein" evidence="1">
    <location>
        <begin position="20"/>
        <end position="190"/>
    </location>
</feature>